<feature type="domain" description="Aminoglycoside phosphotransferase" evidence="1">
    <location>
        <begin position="38"/>
        <end position="254"/>
    </location>
</feature>
<dbReference type="SUPFAM" id="SSF56112">
    <property type="entry name" value="Protein kinase-like (PK-like)"/>
    <property type="match status" value="1"/>
</dbReference>
<comment type="caution">
    <text evidence="2">The sequence shown here is derived from an EMBL/GenBank/DDBJ whole genome shotgun (WGS) entry which is preliminary data.</text>
</comment>
<dbReference type="RefSeq" id="WP_160919538.1">
    <property type="nucleotide sequence ID" value="NZ_WMEY01000003.1"/>
</dbReference>
<organism evidence="2 3">
    <name type="scientific">Guptibacillus hwajinpoensis</name>
    <dbReference type="NCBI Taxonomy" id="208199"/>
    <lineage>
        <taxon>Bacteria</taxon>
        <taxon>Bacillati</taxon>
        <taxon>Bacillota</taxon>
        <taxon>Bacilli</taxon>
        <taxon>Bacillales</taxon>
        <taxon>Guptibacillaceae</taxon>
        <taxon>Guptibacillus</taxon>
    </lineage>
</organism>
<proteinExistence type="predicted"/>
<dbReference type="GO" id="GO:0016740">
    <property type="term" value="F:transferase activity"/>
    <property type="evidence" value="ECO:0007669"/>
    <property type="project" value="UniProtKB-KW"/>
</dbReference>
<dbReference type="InterPro" id="IPR002575">
    <property type="entry name" value="Aminoglycoside_PTrfase"/>
</dbReference>
<dbReference type="InterPro" id="IPR051678">
    <property type="entry name" value="AGP_Transferase"/>
</dbReference>
<evidence type="ECO:0000313" key="3">
    <source>
        <dbReference type="Proteomes" id="UP000447833"/>
    </source>
</evidence>
<reference evidence="2 3" key="1">
    <citation type="submission" date="2019-11" db="EMBL/GenBank/DDBJ databases">
        <title>Genome sequences of 17 halophilic strains isolated from different environments.</title>
        <authorList>
            <person name="Furrow R.E."/>
        </authorList>
    </citation>
    <scope>NUCLEOTIDE SEQUENCE [LARGE SCALE GENOMIC DNA]</scope>
    <source>
        <strain evidence="2 3">22506_14_FS</strain>
    </source>
</reference>
<sequence>MKTNWERHQAIIHLPDEAITSIVKSYQPNASVTSTSYLSEGLSHTNLKVDIANEKPIVIRVARNSESLYREKEIHSILPTRVRRPAFLHSTKWNGYNIGLLEWKEGALLRDQLTNSSAREIGEMGKSIGEQLACIREKRFTTYGFLDPNLIVREEFRLTPQSFITTIESFFNHYASKWLPEHLPEKIIEFAKENAPLLKEDQSGAGLVHGDFNGLNILMTNTEVNAILDWEFALSGSIYFDIGNLLRYEFTHIDSFEQGLYEGLKNEGISLPKQWKKLAKLADLIALCSLLDRVMCGENRVKDITRLIKQTIHSE</sequence>
<evidence type="ECO:0000259" key="1">
    <source>
        <dbReference type="Pfam" id="PF01636"/>
    </source>
</evidence>
<dbReference type="Proteomes" id="UP000447833">
    <property type="component" value="Unassembled WGS sequence"/>
</dbReference>
<dbReference type="Pfam" id="PF01636">
    <property type="entry name" value="APH"/>
    <property type="match status" value="1"/>
</dbReference>
<dbReference type="EMBL" id="WMEY01000003">
    <property type="protein sequence ID" value="MYL64091.1"/>
    <property type="molecule type" value="Genomic_DNA"/>
</dbReference>
<dbReference type="Gene3D" id="3.90.1200.10">
    <property type="match status" value="1"/>
</dbReference>
<dbReference type="AlphaFoldDB" id="A0A845EZX0"/>
<dbReference type="InterPro" id="IPR011009">
    <property type="entry name" value="Kinase-like_dom_sf"/>
</dbReference>
<dbReference type="PANTHER" id="PTHR21310:SF15">
    <property type="entry name" value="AMINOGLYCOSIDE PHOSPHOTRANSFERASE DOMAIN-CONTAINING PROTEIN"/>
    <property type="match status" value="1"/>
</dbReference>
<keyword evidence="2" id="KW-0808">Transferase</keyword>
<dbReference type="PANTHER" id="PTHR21310">
    <property type="entry name" value="AMINOGLYCOSIDE PHOSPHOTRANSFERASE-RELATED-RELATED"/>
    <property type="match status" value="1"/>
</dbReference>
<evidence type="ECO:0000313" key="2">
    <source>
        <dbReference type="EMBL" id="MYL64091.1"/>
    </source>
</evidence>
<protein>
    <submittedName>
        <fullName evidence="2">Phosphotransferase</fullName>
    </submittedName>
</protein>
<gene>
    <name evidence="2" type="ORF">GLW07_12085</name>
</gene>
<accession>A0A845EZX0</accession>
<name>A0A845EZX0_9BACL</name>